<dbReference type="EMBL" id="AZBU02000008">
    <property type="protein sequence ID" value="TKR68243.1"/>
    <property type="molecule type" value="Genomic_DNA"/>
</dbReference>
<dbReference type="Proteomes" id="UP000298663">
    <property type="component" value="Unassembled WGS sequence"/>
</dbReference>
<keyword evidence="1" id="KW-1133">Transmembrane helix</keyword>
<evidence type="ECO:0000256" key="1">
    <source>
        <dbReference type="SAM" id="Phobius"/>
    </source>
</evidence>
<dbReference type="GO" id="GO:0016020">
    <property type="term" value="C:membrane"/>
    <property type="evidence" value="ECO:0007669"/>
    <property type="project" value="InterPro"/>
</dbReference>
<dbReference type="GO" id="GO:0005737">
    <property type="term" value="C:cytoplasm"/>
    <property type="evidence" value="ECO:0007669"/>
    <property type="project" value="TreeGrafter"/>
</dbReference>
<keyword evidence="3" id="KW-1185">Reference proteome</keyword>
<reference evidence="2 3" key="1">
    <citation type="journal article" date="2015" name="Genome Biol.">
        <title>Comparative genomics of Steinernema reveals deeply conserved gene regulatory networks.</title>
        <authorList>
            <person name="Dillman A.R."/>
            <person name="Macchietto M."/>
            <person name="Porter C.F."/>
            <person name="Rogers A."/>
            <person name="Williams B."/>
            <person name="Antoshechkin I."/>
            <person name="Lee M.M."/>
            <person name="Goodwin Z."/>
            <person name="Lu X."/>
            <person name="Lewis E.E."/>
            <person name="Goodrich-Blair H."/>
            <person name="Stock S.P."/>
            <person name="Adams B.J."/>
            <person name="Sternberg P.W."/>
            <person name="Mortazavi A."/>
        </authorList>
    </citation>
    <scope>NUCLEOTIDE SEQUENCE [LARGE SCALE GENOMIC DNA]</scope>
    <source>
        <strain evidence="2 3">ALL</strain>
    </source>
</reference>
<dbReference type="GO" id="GO:0004222">
    <property type="term" value="F:metalloendopeptidase activity"/>
    <property type="evidence" value="ECO:0007669"/>
    <property type="project" value="InterPro"/>
</dbReference>
<reference evidence="2 3" key="2">
    <citation type="journal article" date="2019" name="G3 (Bethesda)">
        <title>Hybrid Assembly of the Genome of the Entomopathogenic Nematode Steinernema carpocapsae Identifies the X-Chromosome.</title>
        <authorList>
            <person name="Serra L."/>
            <person name="Macchietto M."/>
            <person name="Macias-Munoz A."/>
            <person name="McGill C.J."/>
            <person name="Rodriguez I.M."/>
            <person name="Rodriguez B."/>
            <person name="Murad R."/>
            <person name="Mortazavi A."/>
        </authorList>
    </citation>
    <scope>NUCLEOTIDE SEQUENCE [LARGE SCALE GENOMIC DNA]</scope>
    <source>
        <strain evidence="2 3">ALL</strain>
    </source>
</reference>
<dbReference type="OrthoDB" id="69989at2759"/>
<accession>A0A4U5MGX0</accession>
<keyword evidence="1" id="KW-0812">Transmembrane</keyword>
<keyword evidence="1" id="KW-0472">Membrane</keyword>
<comment type="caution">
    <text evidence="2">The sequence shown here is derived from an EMBL/GenBank/DDBJ whole genome shotgun (WGS) entry which is preliminary data.</text>
</comment>
<dbReference type="GO" id="GO:1905897">
    <property type="term" value="P:regulation of response to endoplasmic reticulum stress"/>
    <property type="evidence" value="ECO:0007669"/>
    <property type="project" value="TreeGrafter"/>
</dbReference>
<protein>
    <recommendedName>
        <fullName evidence="4">Peptidase M50 domain-containing protein</fullName>
    </recommendedName>
</protein>
<dbReference type="InterPro" id="IPR001193">
    <property type="entry name" value="MBTPS2"/>
</dbReference>
<gene>
    <name evidence="2" type="ORF">L596_024250</name>
</gene>
<dbReference type="GO" id="GO:0031293">
    <property type="term" value="P:membrane protein intracellular domain proteolysis"/>
    <property type="evidence" value="ECO:0007669"/>
    <property type="project" value="TreeGrafter"/>
</dbReference>
<organism evidence="2 3">
    <name type="scientific">Steinernema carpocapsae</name>
    <name type="common">Entomopathogenic nematode</name>
    <dbReference type="NCBI Taxonomy" id="34508"/>
    <lineage>
        <taxon>Eukaryota</taxon>
        <taxon>Metazoa</taxon>
        <taxon>Ecdysozoa</taxon>
        <taxon>Nematoda</taxon>
        <taxon>Chromadorea</taxon>
        <taxon>Rhabditida</taxon>
        <taxon>Tylenchina</taxon>
        <taxon>Panagrolaimomorpha</taxon>
        <taxon>Strongyloidoidea</taxon>
        <taxon>Steinernematidae</taxon>
        <taxon>Steinernema</taxon>
    </lineage>
</organism>
<evidence type="ECO:0000313" key="2">
    <source>
        <dbReference type="EMBL" id="TKR68243.1"/>
    </source>
</evidence>
<name>A0A4U5MGX0_STECR</name>
<dbReference type="PANTHER" id="PTHR13325">
    <property type="entry name" value="PROTEASE M50 MEMBRANE-BOUND TRANSCRIPTION FACTOR SITE 2 PROTEASE"/>
    <property type="match status" value="1"/>
</dbReference>
<dbReference type="PANTHER" id="PTHR13325:SF3">
    <property type="entry name" value="MEMBRANE-BOUND TRANSCRIPTION FACTOR SITE-2 PROTEASE"/>
    <property type="match status" value="1"/>
</dbReference>
<evidence type="ECO:0008006" key="4">
    <source>
        <dbReference type="Google" id="ProtNLM"/>
    </source>
</evidence>
<sequence length="125" mass="14108">MMKFSLRGTEKYVLFVGLWEEALDYVTISPLTSRITHISWWLVDTMQLLAKYVITFSLGLALLNAVPCYGLDGQYIAGTMTDVFFANSPPRKKRKITNFMVFYGTVILAVNVLVGFAKFFIGSFA</sequence>
<proteinExistence type="predicted"/>
<feature type="transmembrane region" description="Helical" evidence="1">
    <location>
        <begin position="100"/>
        <end position="121"/>
    </location>
</feature>
<dbReference type="STRING" id="34508.A0A4U5MGX0"/>
<evidence type="ECO:0000313" key="3">
    <source>
        <dbReference type="Proteomes" id="UP000298663"/>
    </source>
</evidence>
<dbReference type="AlphaFoldDB" id="A0A4U5MGX0"/>